<accession>A0A177T9F9</accession>
<dbReference type="SUPFAM" id="SSF50630">
    <property type="entry name" value="Acid proteases"/>
    <property type="match status" value="1"/>
</dbReference>
<keyword evidence="2" id="KW-1185">Reference proteome</keyword>
<dbReference type="Pfam" id="PF00026">
    <property type="entry name" value="Asp"/>
    <property type="match status" value="1"/>
</dbReference>
<comment type="caution">
    <text evidence="1">The sequence shown here is derived from an EMBL/GenBank/DDBJ whole genome shotgun (WGS) entry which is preliminary data.</text>
</comment>
<reference evidence="1" key="2">
    <citation type="journal article" date="2019" name="IMA Fungus">
        <title>Genome sequencing and comparison of five Tilletia species to identify candidate genes for the detection of regulated species infecting wheat.</title>
        <authorList>
            <person name="Nguyen H.D.T."/>
            <person name="Sultana T."/>
            <person name="Kesanakurti P."/>
            <person name="Hambleton S."/>
        </authorList>
    </citation>
    <scope>NUCLEOTIDE SEQUENCE</scope>
    <source>
        <strain evidence="1">DAOMC 236416</strain>
    </source>
</reference>
<dbReference type="Gene3D" id="2.40.70.10">
    <property type="entry name" value="Acid Proteases"/>
    <property type="match status" value="2"/>
</dbReference>
<dbReference type="EMBL" id="LWDF02000195">
    <property type="protein sequence ID" value="KAE8254298.1"/>
    <property type="molecule type" value="Genomic_DNA"/>
</dbReference>
<dbReference type="Proteomes" id="UP000077521">
    <property type="component" value="Unassembled WGS sequence"/>
</dbReference>
<evidence type="ECO:0000313" key="1">
    <source>
        <dbReference type="EMBL" id="KAE8254298.1"/>
    </source>
</evidence>
<proteinExistence type="predicted"/>
<dbReference type="AlphaFoldDB" id="A0A177T9F9"/>
<reference evidence="1" key="1">
    <citation type="submission" date="2016-04" db="EMBL/GenBank/DDBJ databases">
        <authorList>
            <person name="Nguyen H.D."/>
            <person name="Samba Siva P."/>
            <person name="Cullis J."/>
            <person name="Levesque C.A."/>
            <person name="Hambleton S."/>
        </authorList>
    </citation>
    <scope>NUCLEOTIDE SEQUENCE</scope>
    <source>
        <strain evidence="1">DAOMC 236416</strain>
    </source>
</reference>
<dbReference type="PROSITE" id="PS51767">
    <property type="entry name" value="PEPTIDASE_A1"/>
    <property type="match status" value="1"/>
</dbReference>
<protein>
    <submittedName>
        <fullName evidence="1">Uncharacterized protein</fullName>
    </submittedName>
</protein>
<dbReference type="InterPro" id="IPR021109">
    <property type="entry name" value="Peptidase_aspartic_dom_sf"/>
</dbReference>
<dbReference type="InterPro" id="IPR033121">
    <property type="entry name" value="PEPTIDASE_A1"/>
</dbReference>
<sequence>MQRSLLTNVVLALSLGFALATDHAEIRGGIDQHRDLDKKGFKKQAARGNAGATVELLKEDDRPMLPRVMLPMQIGSQGATANVYLAGLSSNCLIATGAYDPSKSGTAKDSHVEFDDGPSGPLNPKGEIWTDTIKVAGLSARNVPIGSIYQQDGFGMCGIAWNSDSSFLGPGYNSFLFNMQKSGVLQPPIFSIQYSIHGKATASFGSAVPKVGGHWYPSDPQAPGFWTLQSQIANISSYMIIDPSATGILGNSEDIQALFDHYGVGNNTFRDEDGSLMATYPCNNPPKVVIRVGKLNVPLTKEVMAFGKDAKGNCVMPLVGGDDIQYPISLGSPFLASIKSIVFNIETHAMHIVPL</sequence>
<evidence type="ECO:0000313" key="2">
    <source>
        <dbReference type="Proteomes" id="UP000077521"/>
    </source>
</evidence>
<gene>
    <name evidence="1" type="ORF">A4X13_0g3470</name>
</gene>
<organism evidence="1 2">
    <name type="scientific">Tilletia indica</name>
    <dbReference type="NCBI Taxonomy" id="43049"/>
    <lineage>
        <taxon>Eukaryota</taxon>
        <taxon>Fungi</taxon>
        <taxon>Dikarya</taxon>
        <taxon>Basidiomycota</taxon>
        <taxon>Ustilaginomycotina</taxon>
        <taxon>Exobasidiomycetes</taxon>
        <taxon>Tilletiales</taxon>
        <taxon>Tilletiaceae</taxon>
        <taxon>Tilletia</taxon>
    </lineage>
</organism>
<name>A0A177T9F9_9BASI</name>